<evidence type="ECO:0000313" key="2">
    <source>
        <dbReference type="Proteomes" id="UP001596353"/>
    </source>
</evidence>
<evidence type="ECO:0000313" key="1">
    <source>
        <dbReference type="EMBL" id="MFC6760934.1"/>
    </source>
</evidence>
<name>A0ABW2B7B6_9RHOB</name>
<reference evidence="2" key="1">
    <citation type="journal article" date="2019" name="Int. J. Syst. Evol. Microbiol.">
        <title>The Global Catalogue of Microorganisms (GCM) 10K type strain sequencing project: providing services to taxonomists for standard genome sequencing and annotation.</title>
        <authorList>
            <consortium name="The Broad Institute Genomics Platform"/>
            <consortium name="The Broad Institute Genome Sequencing Center for Infectious Disease"/>
            <person name="Wu L."/>
            <person name="Ma J."/>
        </authorList>
    </citation>
    <scope>NUCLEOTIDE SEQUENCE [LARGE SCALE GENOMIC DNA]</scope>
    <source>
        <strain evidence="2">CCUG 66188</strain>
    </source>
</reference>
<dbReference type="Proteomes" id="UP001596353">
    <property type="component" value="Unassembled WGS sequence"/>
</dbReference>
<gene>
    <name evidence="1" type="ORF">ACFQFQ_17905</name>
</gene>
<keyword evidence="2" id="KW-1185">Reference proteome</keyword>
<sequence>MYVFSPFSNKNGFFSHNLLNAIQYRLGLNEPIEDALQALLVEAAKAQAYDRLGHLELPQQHLQDFVKAREACALVGVQALLDEREPAPPFHLDPTKCLIALAAYWHEMEREPAKRLTVCRRVAKLLGPGISEMMVKRALHRAERVIGGLLDPETEGASRFVSRRRKPFRPWFRRFKNCWPKFPRRS</sequence>
<dbReference type="EMBL" id="JBHSWG010000001">
    <property type="protein sequence ID" value="MFC6760934.1"/>
    <property type="molecule type" value="Genomic_DNA"/>
</dbReference>
<protein>
    <submittedName>
        <fullName evidence="1">Uncharacterized protein</fullName>
    </submittedName>
</protein>
<comment type="caution">
    <text evidence="1">The sequence shown here is derived from an EMBL/GenBank/DDBJ whole genome shotgun (WGS) entry which is preliminary data.</text>
</comment>
<organism evidence="1 2">
    <name type="scientific">Sulfitobacter porphyrae</name>
    <dbReference type="NCBI Taxonomy" id="1246864"/>
    <lineage>
        <taxon>Bacteria</taxon>
        <taxon>Pseudomonadati</taxon>
        <taxon>Pseudomonadota</taxon>
        <taxon>Alphaproteobacteria</taxon>
        <taxon>Rhodobacterales</taxon>
        <taxon>Roseobacteraceae</taxon>
        <taxon>Sulfitobacter</taxon>
    </lineage>
</organism>
<proteinExistence type="predicted"/>
<accession>A0ABW2B7B6</accession>